<evidence type="ECO:0000313" key="2">
    <source>
        <dbReference type="EMBL" id="KXT13934.1"/>
    </source>
</evidence>
<gene>
    <name evidence="2" type="ORF">AC579_2385</name>
</gene>
<evidence type="ECO:0000256" key="1">
    <source>
        <dbReference type="SAM" id="MobiDB-lite"/>
    </source>
</evidence>
<accession>A0A139IGU1</accession>
<comment type="caution">
    <text evidence="2">The sequence shown here is derived from an EMBL/GenBank/DDBJ whole genome shotgun (WGS) entry which is preliminary data.</text>
</comment>
<reference evidence="2 3" key="1">
    <citation type="submission" date="2015-07" db="EMBL/GenBank/DDBJ databases">
        <title>Comparative genomics of the Sigatoka disease complex on banana suggests a link between parallel evolutionary changes in Pseudocercospora fijiensis and Pseudocercospora eumusae and increased virulence on the banana host.</title>
        <authorList>
            <person name="Chang T.-C."/>
            <person name="Salvucci A."/>
            <person name="Crous P.W."/>
            <person name="Stergiopoulos I."/>
        </authorList>
    </citation>
    <scope>NUCLEOTIDE SEQUENCE [LARGE SCALE GENOMIC DNA]</scope>
    <source>
        <strain evidence="2 3">CBS 116634</strain>
    </source>
</reference>
<organism evidence="2 3">
    <name type="scientific">Pseudocercospora musae</name>
    <dbReference type="NCBI Taxonomy" id="113226"/>
    <lineage>
        <taxon>Eukaryota</taxon>
        <taxon>Fungi</taxon>
        <taxon>Dikarya</taxon>
        <taxon>Ascomycota</taxon>
        <taxon>Pezizomycotina</taxon>
        <taxon>Dothideomycetes</taxon>
        <taxon>Dothideomycetidae</taxon>
        <taxon>Mycosphaerellales</taxon>
        <taxon>Mycosphaerellaceae</taxon>
        <taxon>Pseudocercospora</taxon>
    </lineage>
</organism>
<sequence>MSTNVEKGVRMSTAERRISRTKTRDQRMVYIYKQTSHDNEDGSQEQTSSTRVSRQGQAWDGSFGTAQT</sequence>
<dbReference type="AlphaFoldDB" id="A0A139IGU1"/>
<feature type="region of interest" description="Disordered" evidence="1">
    <location>
        <begin position="1"/>
        <end position="68"/>
    </location>
</feature>
<name>A0A139IGU1_9PEZI</name>
<dbReference type="Proteomes" id="UP000073492">
    <property type="component" value="Unassembled WGS sequence"/>
</dbReference>
<keyword evidence="3" id="KW-1185">Reference proteome</keyword>
<proteinExistence type="predicted"/>
<feature type="compositionally biased region" description="Polar residues" evidence="1">
    <location>
        <begin position="44"/>
        <end position="56"/>
    </location>
</feature>
<protein>
    <submittedName>
        <fullName evidence="2">Uncharacterized protein</fullName>
    </submittedName>
</protein>
<dbReference type="EMBL" id="LFZO01000099">
    <property type="protein sequence ID" value="KXT13934.1"/>
    <property type="molecule type" value="Genomic_DNA"/>
</dbReference>
<feature type="compositionally biased region" description="Basic and acidic residues" evidence="1">
    <location>
        <begin position="7"/>
        <end position="27"/>
    </location>
</feature>
<evidence type="ECO:0000313" key="3">
    <source>
        <dbReference type="Proteomes" id="UP000073492"/>
    </source>
</evidence>